<keyword evidence="1" id="KW-0472">Membrane</keyword>
<feature type="transmembrane region" description="Helical" evidence="1">
    <location>
        <begin position="576"/>
        <end position="599"/>
    </location>
</feature>
<proteinExistence type="predicted"/>
<dbReference type="InterPro" id="IPR010656">
    <property type="entry name" value="DctM"/>
</dbReference>
<feature type="transmembrane region" description="Helical" evidence="1">
    <location>
        <begin position="611"/>
        <end position="638"/>
    </location>
</feature>
<feature type="transmembrane region" description="Helical" evidence="1">
    <location>
        <begin position="361"/>
        <end position="380"/>
    </location>
</feature>
<feature type="transmembrane region" description="Helical" evidence="1">
    <location>
        <begin position="545"/>
        <end position="569"/>
    </location>
</feature>
<gene>
    <name evidence="3" type="ORF">A2V47_00165</name>
</gene>
<accession>A0A1F5A9E3</accession>
<reference evidence="3 4" key="1">
    <citation type="journal article" date="2016" name="Nat. Commun.">
        <title>Thousands of microbial genomes shed light on interconnected biogeochemical processes in an aquifer system.</title>
        <authorList>
            <person name="Anantharaman K."/>
            <person name="Brown C.T."/>
            <person name="Hug L.A."/>
            <person name="Sharon I."/>
            <person name="Castelle C.J."/>
            <person name="Probst A.J."/>
            <person name="Thomas B.C."/>
            <person name="Singh A."/>
            <person name="Wilkins M.J."/>
            <person name="Karaoz U."/>
            <person name="Brodie E.L."/>
            <person name="Williams K.H."/>
            <person name="Hubbard S.S."/>
            <person name="Banfield J.F."/>
        </authorList>
    </citation>
    <scope>NUCLEOTIDE SEQUENCE [LARGE SCALE GENOMIC DNA]</scope>
</reference>
<dbReference type="Proteomes" id="UP000177701">
    <property type="component" value="Unassembled WGS sequence"/>
</dbReference>
<feature type="transmembrane region" description="Helical" evidence="1">
    <location>
        <begin position="386"/>
        <end position="404"/>
    </location>
</feature>
<sequence>MAKNVKVENKEIDVQKLMEQYDSESRVRKPLGSMAIIISIIAISFSAFQFYTGGFGLLLALKQRAFHLAFTLCLTFLIYPSSKKSFEKNKEKIPFLDIILAVLGAGVSYYLVLFYDAMVIRSGLPITLDLIIGGLTIILVLEATRRIIGSALPIVVIVFLFYSYFGQIMPGFFAHRGYSLERIIEHLYAGTEGIFGIPLGVSSSFVFLFILFGAVLNKTGMGKFFIDIAMALAGHTTGGPAKVAVIASGLMGSINGSSVANVVTTGSFTIPLMKSIGYRKDFAGAVEAAASTGGQILPPVMGAAAFVMAEFLGIPYIKIAAAAAIPAIIYYIAVGIMVHLEACKYGLKGLPRERLPKLNKVLKARGHLIIPILGLVYLLVRGYTPLFSAFWAIVMSLAISMVKAETRLNLKKLGEAFEEGAKSALGVAAACACAGMVVGAVTLTGLGLKIANGLVMLGQGNLMLTLFFTMIASILLGMGLPTTAKYIILSIMAAPALVDLGVNPLAAHLFILYFGVIADLTPPVAVAAYAAAGISGGNSMKTGFIAVRLAVAGFMIPFIFALDPGLLFINSTVVHTLILIITSLVGVLALGAAAGGYLFDHVKIYERVILIISALALIRPGLLTDGVGFILLAGVIILQKMRISKKAKLT</sequence>
<feature type="transmembrane region" description="Helical" evidence="1">
    <location>
        <begin position="93"/>
        <end position="112"/>
    </location>
</feature>
<feature type="transmembrane region" description="Helical" evidence="1">
    <location>
        <begin position="64"/>
        <end position="81"/>
    </location>
</feature>
<evidence type="ECO:0000313" key="4">
    <source>
        <dbReference type="Proteomes" id="UP000177701"/>
    </source>
</evidence>
<dbReference type="EMBL" id="MEYH01000065">
    <property type="protein sequence ID" value="OGD15185.1"/>
    <property type="molecule type" value="Genomic_DNA"/>
</dbReference>
<feature type="transmembrane region" description="Helical" evidence="1">
    <location>
        <begin position="319"/>
        <end position="340"/>
    </location>
</feature>
<feature type="transmembrane region" description="Helical" evidence="1">
    <location>
        <begin position="31"/>
        <end position="52"/>
    </location>
</feature>
<dbReference type="PANTHER" id="PTHR43849:SF2">
    <property type="entry name" value="BLL3936 PROTEIN"/>
    <property type="match status" value="1"/>
</dbReference>
<dbReference type="PANTHER" id="PTHR43849">
    <property type="entry name" value="BLL3936 PROTEIN"/>
    <property type="match status" value="1"/>
</dbReference>
<protein>
    <submittedName>
        <fullName evidence="3">C4-dicarboxylate ABC transporter permease</fullName>
    </submittedName>
</protein>
<evidence type="ECO:0000313" key="3">
    <source>
        <dbReference type="EMBL" id="OGD15185.1"/>
    </source>
</evidence>
<dbReference type="STRING" id="1797291.A2V47_00165"/>
<organism evidence="3 4">
    <name type="scientific">Candidatus Sediminicultor quintus</name>
    <dbReference type="NCBI Taxonomy" id="1797291"/>
    <lineage>
        <taxon>Bacteria</taxon>
        <taxon>Pseudomonadati</taxon>
        <taxon>Atribacterota</taxon>
        <taxon>Candidatus Phoenicimicrobiia</taxon>
        <taxon>Candidatus Pheonicimicrobiales</taxon>
        <taxon>Candidatus Phoenicimicrobiaceae</taxon>
        <taxon>Candidatus Sediminicultor</taxon>
    </lineage>
</organism>
<keyword evidence="1" id="KW-0812">Transmembrane</keyword>
<feature type="transmembrane region" description="Helical" evidence="1">
    <location>
        <begin position="152"/>
        <end position="173"/>
    </location>
</feature>
<comment type="caution">
    <text evidence="3">The sequence shown here is derived from an EMBL/GenBank/DDBJ whole genome shotgun (WGS) entry which is preliminary data.</text>
</comment>
<dbReference type="AlphaFoldDB" id="A0A1F5A9E3"/>
<dbReference type="InterPro" id="IPR011853">
    <property type="entry name" value="TRAP_DctM-Dct_fused"/>
</dbReference>
<keyword evidence="1" id="KW-1133">Transmembrane helix</keyword>
<feature type="transmembrane region" description="Helical" evidence="1">
    <location>
        <begin position="460"/>
        <end position="480"/>
    </location>
</feature>
<evidence type="ECO:0000256" key="1">
    <source>
        <dbReference type="SAM" id="Phobius"/>
    </source>
</evidence>
<feature type="transmembrane region" description="Helical" evidence="1">
    <location>
        <begin position="282"/>
        <end position="307"/>
    </location>
</feature>
<dbReference type="InterPro" id="IPR021814">
    <property type="entry name" value="DUF3394"/>
</dbReference>
<dbReference type="Pfam" id="PF06808">
    <property type="entry name" value="DctM"/>
    <property type="match status" value="1"/>
</dbReference>
<feature type="transmembrane region" description="Helical" evidence="1">
    <location>
        <begin position="118"/>
        <end position="140"/>
    </location>
</feature>
<dbReference type="Pfam" id="PF11874">
    <property type="entry name" value="DUF3394"/>
    <property type="match status" value="1"/>
</dbReference>
<feature type="transmembrane region" description="Helical" evidence="1">
    <location>
        <begin position="193"/>
        <end position="216"/>
    </location>
</feature>
<dbReference type="NCBIfam" id="TIGR02123">
    <property type="entry name" value="TRAP_fused"/>
    <property type="match status" value="1"/>
</dbReference>
<feature type="domain" description="TRAP C4-dicarboxylate transport system permease DctM subunit" evidence="2">
    <location>
        <begin position="136"/>
        <end position="570"/>
    </location>
</feature>
<feature type="transmembrane region" description="Helical" evidence="1">
    <location>
        <begin position="425"/>
        <end position="448"/>
    </location>
</feature>
<name>A0A1F5A9E3_9BACT</name>
<evidence type="ECO:0000259" key="2">
    <source>
        <dbReference type="Pfam" id="PF06808"/>
    </source>
</evidence>